<dbReference type="InterPro" id="IPR005844">
    <property type="entry name" value="A-D-PHexomutase_a/b/a-I"/>
</dbReference>
<dbReference type="InterPro" id="IPR005846">
    <property type="entry name" value="A-D-PHexomutase_a/b/a-III"/>
</dbReference>
<dbReference type="CDD" id="cd03088">
    <property type="entry name" value="ManB"/>
    <property type="match status" value="1"/>
</dbReference>
<accession>A0ABT5W9W4</accession>
<evidence type="ECO:0000256" key="6">
    <source>
        <dbReference type="ARBA" id="ARBA00023235"/>
    </source>
</evidence>
<evidence type="ECO:0000259" key="9">
    <source>
        <dbReference type="Pfam" id="PF02878"/>
    </source>
</evidence>
<dbReference type="InterPro" id="IPR005843">
    <property type="entry name" value="A-D-PHexomutase_C"/>
</dbReference>
<keyword evidence="5 7" id="KW-0460">Magnesium</keyword>
<dbReference type="Proteomes" id="UP001139522">
    <property type="component" value="Unassembled WGS sequence"/>
</dbReference>
<reference evidence="12" key="1">
    <citation type="submission" date="2023-01" db="EMBL/GenBank/DDBJ databases">
        <title>Psychroserpens sp. MSW6 and Marinomonas sp. RSW2, isolated from seawater.</title>
        <authorList>
            <person name="Kristyanto S."/>
            <person name="Jung J."/>
            <person name="Kim J.M."/>
            <person name="Jeon C.O."/>
        </authorList>
    </citation>
    <scope>NUCLEOTIDE SEQUENCE</scope>
    <source>
        <strain evidence="12">RSW2</strain>
    </source>
</reference>
<evidence type="ECO:0000313" key="12">
    <source>
        <dbReference type="EMBL" id="MDE8601610.1"/>
    </source>
</evidence>
<dbReference type="Pfam" id="PF02880">
    <property type="entry name" value="PGM_PMM_III"/>
    <property type="match status" value="1"/>
</dbReference>
<dbReference type="InterPro" id="IPR016066">
    <property type="entry name" value="A-D-PHexomutase_CS"/>
</dbReference>
<dbReference type="PANTHER" id="PTHR42946">
    <property type="entry name" value="PHOSPHOHEXOSE MUTASE"/>
    <property type="match status" value="1"/>
</dbReference>
<evidence type="ECO:0000256" key="3">
    <source>
        <dbReference type="ARBA" id="ARBA00022553"/>
    </source>
</evidence>
<organism evidence="12 13">
    <name type="scientific">Marinomonas maritima</name>
    <dbReference type="NCBI Taxonomy" id="2940935"/>
    <lineage>
        <taxon>Bacteria</taxon>
        <taxon>Pseudomonadati</taxon>
        <taxon>Pseudomonadota</taxon>
        <taxon>Gammaproteobacteria</taxon>
        <taxon>Oceanospirillales</taxon>
        <taxon>Oceanospirillaceae</taxon>
        <taxon>Marinomonas</taxon>
    </lineage>
</organism>
<evidence type="ECO:0000256" key="5">
    <source>
        <dbReference type="ARBA" id="ARBA00022842"/>
    </source>
</evidence>
<feature type="domain" description="Alpha-D-phosphohexomutase alpha/beta/alpha" evidence="11">
    <location>
        <begin position="266"/>
        <end position="389"/>
    </location>
</feature>
<dbReference type="EMBL" id="JAMZEG020000001">
    <property type="protein sequence ID" value="MDE8601610.1"/>
    <property type="molecule type" value="Genomic_DNA"/>
</dbReference>
<dbReference type="Pfam" id="PF02879">
    <property type="entry name" value="PGM_PMM_II"/>
    <property type="match status" value="1"/>
</dbReference>
<comment type="similarity">
    <text evidence="2 7">Belongs to the phosphohexose mutase family.</text>
</comment>
<sequence>MRQVFVKQLADELGVAFGTSGVRGLVKDLTPELCFALVTSFIQEVCPNVTQVAVGIDLRPSSTGIAKACLSAIEASGVKAIYCGALPTPALAFYAIQNNISAIMITGSHIPFDRNGIKFYRPDGEISKADEVAIMAGNVAIPSNLSTQMANSELPNAKLDATKLFKLRYTNLFPTNMLEGKRIGVYEHSSVARDMIKDLLSYFGAEVISLERTNIFVPIDTEAVSEEDKHKGLNWSKEYELDAIISTDGDGDRPLIANEKGEWLRGDIVGVLCANYLNATHVAAPVNVSTVLEIESSKQSPARVCSRTKIGSPYVIAGMEVLLKEASNTTVTVNVVGYEANGGFLIGSDMQINNKVLSMLPTRDSVLPALIVLAMSFEQRIPVSQLSLEFASRFTASDRVKDIPIEVSYRLIADIKANKEKRAKLLVCCAAEGEALEVIDIDETDGLRMTLNNGDIVHLRPSGNAPELRCYIESDDQEKANVMTGLLLNQIMRLVIV</sequence>
<protein>
    <submittedName>
        <fullName evidence="12">Phosphomannomutase</fullName>
    </submittedName>
</protein>
<keyword evidence="4 7" id="KW-0479">Metal-binding</keyword>
<proteinExistence type="inferred from homology"/>
<feature type="domain" description="Alpha-D-phosphohexomutase alpha/beta/alpha" evidence="10">
    <location>
        <begin position="169"/>
        <end position="261"/>
    </location>
</feature>
<dbReference type="InterPro" id="IPR050060">
    <property type="entry name" value="Phosphoglucosamine_mutase"/>
</dbReference>
<gene>
    <name evidence="12" type="ORF">M3I01_001535</name>
</gene>
<evidence type="ECO:0000259" key="11">
    <source>
        <dbReference type="Pfam" id="PF02880"/>
    </source>
</evidence>
<dbReference type="PROSITE" id="PS00710">
    <property type="entry name" value="PGM_PMM"/>
    <property type="match status" value="1"/>
</dbReference>
<dbReference type="Pfam" id="PF00408">
    <property type="entry name" value="PGM_PMM_IV"/>
    <property type="match status" value="1"/>
</dbReference>
<dbReference type="PANTHER" id="PTHR42946:SF1">
    <property type="entry name" value="PHOSPHOGLUCOMUTASE (ALPHA-D-GLUCOSE-1,6-BISPHOSPHATE-DEPENDENT)"/>
    <property type="match status" value="1"/>
</dbReference>
<dbReference type="InterPro" id="IPR005845">
    <property type="entry name" value="A-D-PHexomutase_a/b/a-II"/>
</dbReference>
<evidence type="ECO:0000256" key="7">
    <source>
        <dbReference type="RuleBase" id="RU004326"/>
    </source>
</evidence>
<keyword evidence="13" id="KW-1185">Reference proteome</keyword>
<dbReference type="RefSeq" id="WP_255893795.1">
    <property type="nucleotide sequence ID" value="NZ_JAMZEG020000001.1"/>
</dbReference>
<feature type="domain" description="Alpha-D-phosphohexomutase alpha/beta/alpha" evidence="9">
    <location>
        <begin position="16"/>
        <end position="135"/>
    </location>
</feature>
<dbReference type="SUPFAM" id="SSF53738">
    <property type="entry name" value="Phosphoglucomutase, first 3 domains"/>
    <property type="match status" value="3"/>
</dbReference>
<comment type="cofactor">
    <cofactor evidence="1">
        <name>Mg(2+)</name>
        <dbReference type="ChEBI" id="CHEBI:18420"/>
    </cofactor>
</comment>
<evidence type="ECO:0000313" key="13">
    <source>
        <dbReference type="Proteomes" id="UP001139522"/>
    </source>
</evidence>
<name>A0ABT5W9W4_9GAMM</name>
<evidence type="ECO:0000256" key="4">
    <source>
        <dbReference type="ARBA" id="ARBA00022723"/>
    </source>
</evidence>
<evidence type="ECO:0000256" key="2">
    <source>
        <dbReference type="ARBA" id="ARBA00010231"/>
    </source>
</evidence>
<dbReference type="InterPro" id="IPR016055">
    <property type="entry name" value="A-D-PHexomutase_a/b/a-I/II/III"/>
</dbReference>
<feature type="domain" description="Alpha-D-phosphohexomutase C-terminal" evidence="8">
    <location>
        <begin position="435"/>
        <end position="480"/>
    </location>
</feature>
<evidence type="ECO:0000259" key="8">
    <source>
        <dbReference type="Pfam" id="PF00408"/>
    </source>
</evidence>
<dbReference type="Gene3D" id="3.30.310.50">
    <property type="entry name" value="Alpha-D-phosphohexomutase, C-terminal domain"/>
    <property type="match status" value="1"/>
</dbReference>
<keyword evidence="3" id="KW-0597">Phosphoprotein</keyword>
<evidence type="ECO:0000259" key="10">
    <source>
        <dbReference type="Pfam" id="PF02879"/>
    </source>
</evidence>
<evidence type="ECO:0000256" key="1">
    <source>
        <dbReference type="ARBA" id="ARBA00001946"/>
    </source>
</evidence>
<dbReference type="SUPFAM" id="SSF55957">
    <property type="entry name" value="Phosphoglucomutase, C-terminal domain"/>
    <property type="match status" value="1"/>
</dbReference>
<keyword evidence="6" id="KW-0413">Isomerase</keyword>
<comment type="caution">
    <text evidence="12">The sequence shown here is derived from an EMBL/GenBank/DDBJ whole genome shotgun (WGS) entry which is preliminary data.</text>
</comment>
<dbReference type="Gene3D" id="3.40.120.10">
    <property type="entry name" value="Alpha-D-Glucose-1,6-Bisphosphate, subunit A, domain 3"/>
    <property type="match status" value="3"/>
</dbReference>
<dbReference type="Pfam" id="PF02878">
    <property type="entry name" value="PGM_PMM_I"/>
    <property type="match status" value="1"/>
</dbReference>
<dbReference type="InterPro" id="IPR036900">
    <property type="entry name" value="A-D-PHexomutase_C_sf"/>
</dbReference>